<dbReference type="Pfam" id="PF07969">
    <property type="entry name" value="Amidohydro_3"/>
    <property type="match status" value="1"/>
</dbReference>
<reference evidence="2 3" key="2">
    <citation type="journal article" date="2015" name="Genome Announc.">
        <title>Draft Genome Sequence of Lactobacillus fermentum NB-22.</title>
        <authorList>
            <person name="Chaplin A.V."/>
            <person name="Shkoporov A.N."/>
            <person name="Efimov B.A."/>
            <person name="Pikina A.P."/>
            <person name="Borisova O.Y."/>
            <person name="Gladko I.A."/>
            <person name="Postnikova E.A."/>
            <person name="Lordkipanidze A.E."/>
            <person name="Kafarskaia L.I."/>
        </authorList>
    </citation>
    <scope>NUCLEOTIDE SEQUENCE [LARGE SCALE GENOMIC DNA]</scope>
    <source>
        <strain evidence="2 3">NB-22</strain>
    </source>
</reference>
<accession>A0A829LWF9</accession>
<gene>
    <name evidence="2" type="ORF">NB22_07720</name>
</gene>
<dbReference type="InterPro" id="IPR033932">
    <property type="entry name" value="YtcJ-like"/>
</dbReference>
<reference evidence="3" key="1">
    <citation type="submission" date="2013-10" db="EMBL/GenBank/DDBJ databases">
        <title>Draft genome sequence of Lactobacillus fermentum NB-22.</title>
        <authorList>
            <person name="Chaplin A.V."/>
            <person name="Shkoporov A.N."/>
            <person name="Khokhlova E.V."/>
            <person name="Efimov B.A."/>
            <person name="Kafarskaia L.I."/>
        </authorList>
    </citation>
    <scope>NUCLEOTIDE SEQUENCE [LARGE SCALE GENOMIC DNA]</scope>
    <source>
        <strain evidence="3">NB-22</strain>
    </source>
</reference>
<dbReference type="SUPFAM" id="SSF51338">
    <property type="entry name" value="Composite domain of metallo-dependent hydrolases"/>
    <property type="match status" value="1"/>
</dbReference>
<comment type="caution">
    <text evidence="2">The sequence shown here is derived from an EMBL/GenBank/DDBJ whole genome shotgun (WGS) entry which is preliminary data.</text>
</comment>
<organism evidence="2 3">
    <name type="scientific">Limosilactobacillus fermentum NB-22</name>
    <dbReference type="NCBI Taxonomy" id="1408443"/>
    <lineage>
        <taxon>Bacteria</taxon>
        <taxon>Bacillati</taxon>
        <taxon>Bacillota</taxon>
        <taxon>Bacilli</taxon>
        <taxon>Lactobacillales</taxon>
        <taxon>Lactobacillaceae</taxon>
        <taxon>Limosilactobacillus</taxon>
    </lineage>
</organism>
<dbReference type="PANTHER" id="PTHR22642:SF2">
    <property type="entry name" value="PROTEIN LONG AFTER FAR-RED 3"/>
    <property type="match status" value="1"/>
</dbReference>
<evidence type="ECO:0000313" key="3">
    <source>
        <dbReference type="Proteomes" id="UP000018412"/>
    </source>
</evidence>
<dbReference type="EMBL" id="AYHA01000134">
    <property type="protein sequence ID" value="ESS00931.1"/>
    <property type="molecule type" value="Genomic_DNA"/>
</dbReference>
<dbReference type="PANTHER" id="PTHR22642">
    <property type="entry name" value="IMIDAZOLONEPROPIONASE"/>
    <property type="match status" value="1"/>
</dbReference>
<keyword evidence="2" id="KW-0378">Hydrolase</keyword>
<evidence type="ECO:0000259" key="1">
    <source>
        <dbReference type="Pfam" id="PF07969"/>
    </source>
</evidence>
<dbReference type="Gene3D" id="2.30.40.10">
    <property type="entry name" value="Urease, subunit C, domain 1"/>
    <property type="match status" value="1"/>
</dbReference>
<dbReference type="CDD" id="cd01300">
    <property type="entry name" value="YtcJ_like"/>
    <property type="match status" value="1"/>
</dbReference>
<feature type="domain" description="Amidohydrolase 3" evidence="1">
    <location>
        <begin position="63"/>
        <end position="543"/>
    </location>
</feature>
<dbReference type="Proteomes" id="UP000018412">
    <property type="component" value="Unassembled WGS sequence"/>
</dbReference>
<sequence>MDSAFFYDYPIRKSMKGMVAMTLLTNGRIFLGTGENDFAKDLRFADGKVVETGDDLKPAEGEEVIDAKGRLVLPGLIDAHTHPKYIADALHGVACTPPDVNSIAEMQAALRHSPAFGAGKDVWIEGWGFDETKLKEHRSPTRADLDQVSTDQPIFIYRSDCHSSVGNSRALELAGIDRTTPDPVGGKIERDDAGEPTGFMREVAATQLLIRAKSAQSYQADVDNLVQSSHHYLANGIVAIGEMMGRKKPYDSWQLYTDAVTRGFLPRTTIYYVFDELKDGAALSFKATDQLRVAGIKVFMDGSISGETADNTRPYPDGKRGVLLTDQDKLLAAVGMAKAAKVQLAVHAMGDAAIQLVLDTTANLTPWLSETPSVRIEHASLLTDAMFDQINRAKMNYGLVTQPIFFFAEVASYQAFLTSSQYQEIYRVKSMERSKALVALSSDAPCTPWAEPDSVFYSLYAAVTRRAANGEVVGPEEAITVGTGLLAYTKDAALMGGFEENGTLVAGKNADFVIVDQDLFTIDPTEIKDTRVAETWVAGQRVYQRAVGEGN</sequence>
<dbReference type="InterPro" id="IPR011059">
    <property type="entry name" value="Metal-dep_hydrolase_composite"/>
</dbReference>
<dbReference type="GO" id="GO:0016810">
    <property type="term" value="F:hydrolase activity, acting on carbon-nitrogen (but not peptide) bonds"/>
    <property type="evidence" value="ECO:0007669"/>
    <property type="project" value="InterPro"/>
</dbReference>
<name>A0A829LWF9_LIMFE</name>
<dbReference type="SUPFAM" id="SSF51556">
    <property type="entry name" value="Metallo-dependent hydrolases"/>
    <property type="match status" value="1"/>
</dbReference>
<dbReference type="AlphaFoldDB" id="A0A829LWF9"/>
<proteinExistence type="predicted"/>
<dbReference type="Gene3D" id="3.20.20.140">
    <property type="entry name" value="Metal-dependent hydrolases"/>
    <property type="match status" value="1"/>
</dbReference>
<dbReference type="InterPro" id="IPR013108">
    <property type="entry name" value="Amidohydro_3"/>
</dbReference>
<dbReference type="Gene3D" id="3.10.310.70">
    <property type="match status" value="1"/>
</dbReference>
<evidence type="ECO:0000313" key="2">
    <source>
        <dbReference type="EMBL" id="ESS00931.1"/>
    </source>
</evidence>
<dbReference type="InterPro" id="IPR032466">
    <property type="entry name" value="Metal_Hydrolase"/>
</dbReference>
<protein>
    <submittedName>
        <fullName evidence="2">Amidohydrolase</fullName>
    </submittedName>
</protein>